<organism evidence="1 2">
    <name type="scientific">Labrys okinawensis</name>
    <dbReference type="NCBI Taxonomy" id="346911"/>
    <lineage>
        <taxon>Bacteria</taxon>
        <taxon>Pseudomonadati</taxon>
        <taxon>Pseudomonadota</taxon>
        <taxon>Alphaproteobacteria</taxon>
        <taxon>Hyphomicrobiales</taxon>
        <taxon>Xanthobacteraceae</taxon>
        <taxon>Labrys</taxon>
    </lineage>
</organism>
<protein>
    <recommendedName>
        <fullName evidence="3">Hydratase</fullName>
    </recommendedName>
</protein>
<dbReference type="InterPro" id="IPR036663">
    <property type="entry name" value="Fumarylacetoacetase_C_sf"/>
</dbReference>
<dbReference type="PANTHER" id="PTHR30143">
    <property type="entry name" value="ACID HYDRATASE"/>
    <property type="match status" value="1"/>
</dbReference>
<accession>A0A2S9Q806</accession>
<evidence type="ECO:0008006" key="3">
    <source>
        <dbReference type="Google" id="ProtNLM"/>
    </source>
</evidence>
<dbReference type="GO" id="GO:0008684">
    <property type="term" value="F:2-oxopent-4-enoate hydratase activity"/>
    <property type="evidence" value="ECO:0007669"/>
    <property type="project" value="TreeGrafter"/>
</dbReference>
<reference evidence="1 2" key="1">
    <citation type="submission" date="2018-02" db="EMBL/GenBank/DDBJ databases">
        <title>Whole genome sequencing of endophytic bacterium.</title>
        <authorList>
            <person name="Eedara R."/>
            <person name="Podile A.R."/>
        </authorList>
    </citation>
    <scope>NUCLEOTIDE SEQUENCE [LARGE SCALE GENOMIC DNA]</scope>
    <source>
        <strain evidence="1 2">RP1T</strain>
    </source>
</reference>
<evidence type="ECO:0000313" key="1">
    <source>
        <dbReference type="EMBL" id="PRH85424.1"/>
    </source>
</evidence>
<keyword evidence="2" id="KW-1185">Reference proteome</keyword>
<dbReference type="OrthoDB" id="9792137at2"/>
<dbReference type="RefSeq" id="WP_105863985.1">
    <property type="nucleotide sequence ID" value="NZ_PUEJ01000008.1"/>
</dbReference>
<dbReference type="Proteomes" id="UP000237682">
    <property type="component" value="Unassembled WGS sequence"/>
</dbReference>
<dbReference type="Gene3D" id="3.90.850.10">
    <property type="entry name" value="Fumarylacetoacetase-like, C-terminal domain"/>
    <property type="match status" value="1"/>
</dbReference>
<dbReference type="AlphaFoldDB" id="A0A2S9Q806"/>
<comment type="caution">
    <text evidence="1">The sequence shown here is derived from an EMBL/GenBank/DDBJ whole genome shotgun (WGS) entry which is preliminary data.</text>
</comment>
<dbReference type="InterPro" id="IPR050772">
    <property type="entry name" value="Hydratase-Decarb/MhpD_sf"/>
</dbReference>
<evidence type="ECO:0000313" key="2">
    <source>
        <dbReference type="Proteomes" id="UP000237682"/>
    </source>
</evidence>
<name>A0A2S9Q806_9HYPH</name>
<dbReference type="PANTHER" id="PTHR30143:SF0">
    <property type="entry name" value="2-KETO-4-PENTENOATE HYDRATASE"/>
    <property type="match status" value="1"/>
</dbReference>
<dbReference type="SUPFAM" id="SSF56529">
    <property type="entry name" value="FAH"/>
    <property type="match status" value="1"/>
</dbReference>
<dbReference type="EMBL" id="PUEJ01000008">
    <property type="protein sequence ID" value="PRH85424.1"/>
    <property type="molecule type" value="Genomic_DNA"/>
</dbReference>
<gene>
    <name evidence="1" type="ORF">C5L14_20760</name>
</gene>
<dbReference type="GO" id="GO:0005737">
    <property type="term" value="C:cytoplasm"/>
    <property type="evidence" value="ECO:0007669"/>
    <property type="project" value="TreeGrafter"/>
</dbReference>
<proteinExistence type="predicted"/>
<sequence>MRASVAELGEALAFNRSGGIIDDLPLQLISSEQMAEEVQDAALAAMDDNVAGYFATATIPATRRILQCEVPLFGPLAASSLLPSHSHFRLPPGVLGAEWSLGLLMGDSYPDPHRPVTLALIEEAIIGCVPMITILGRRVRGGVPLNSWTATADFGLHVASVRGAPAFDRHLADLKGLEVVASMNGAVVGRSRGERVMSDIREAIASLSLYLARRSRQVPPGNLIAIGGGPLILQAVVGQAFTADFGGLGAVEVVFG</sequence>